<dbReference type="RefSeq" id="WP_288196566.1">
    <property type="nucleotide sequence ID" value="NZ_LT608334.1"/>
</dbReference>
<dbReference type="InterPro" id="IPR003439">
    <property type="entry name" value="ABC_transporter-like_ATP-bd"/>
</dbReference>
<protein>
    <submittedName>
        <fullName evidence="4">ABC-type transporter</fullName>
    </submittedName>
</protein>
<dbReference type="Pfam" id="PF00005">
    <property type="entry name" value="ABC_tran"/>
    <property type="match status" value="1"/>
</dbReference>
<dbReference type="InterPro" id="IPR027417">
    <property type="entry name" value="P-loop_NTPase"/>
</dbReference>
<accession>A0A212LG59</accession>
<keyword evidence="2" id="KW-0067">ATP-binding</keyword>
<dbReference type="InterPro" id="IPR003593">
    <property type="entry name" value="AAA+_ATPase"/>
</dbReference>
<reference evidence="4" key="1">
    <citation type="submission" date="2016-08" db="EMBL/GenBank/DDBJ databases">
        <authorList>
            <person name="Seilhamer J.J."/>
        </authorList>
    </citation>
    <scope>NUCLEOTIDE SEQUENCE</scope>
    <source>
        <strain evidence="4">86</strain>
    </source>
</reference>
<dbReference type="EMBL" id="FMJD01000008">
    <property type="protein sequence ID" value="SCM76369.1"/>
    <property type="molecule type" value="Genomic_DNA"/>
</dbReference>
<dbReference type="GO" id="GO:0016887">
    <property type="term" value="F:ATP hydrolysis activity"/>
    <property type="evidence" value="ECO:0007669"/>
    <property type="project" value="InterPro"/>
</dbReference>
<sequence length="255" mass="27049">MDAPLLEARGIHKRFGHAHVLRGVDFAVHAGEICALVGDNGAGKSTLVKILSGADAPSAGTISVEGRPVAFASPAEAQRHGIATVYQDLALAPDLSPADNIFLGNELMRRGLAGRLGFLDRAEMRRRATEQFARLGVRLRSNKAPVSSLSGGQRQSVAISRAAMWADKVIFMDEPTAALGVVQTARVIELIRQVKQAGISVVLISHNMPQVIEVADRIVVLRLGENVAEFHAGDVDVDRLIAAMTAGTPTARSPS</sequence>
<dbReference type="Gene3D" id="3.40.50.300">
    <property type="entry name" value="P-loop containing nucleotide triphosphate hydrolases"/>
    <property type="match status" value="1"/>
</dbReference>
<dbReference type="InterPro" id="IPR050107">
    <property type="entry name" value="ABC_carbohydrate_import_ATPase"/>
</dbReference>
<evidence type="ECO:0000313" key="4">
    <source>
        <dbReference type="EMBL" id="SCM76369.1"/>
    </source>
</evidence>
<dbReference type="GO" id="GO:0005524">
    <property type="term" value="F:ATP binding"/>
    <property type="evidence" value="ECO:0007669"/>
    <property type="project" value="UniProtKB-KW"/>
</dbReference>
<evidence type="ECO:0000256" key="2">
    <source>
        <dbReference type="ARBA" id="ARBA00022840"/>
    </source>
</evidence>
<evidence type="ECO:0000256" key="1">
    <source>
        <dbReference type="ARBA" id="ARBA00022741"/>
    </source>
</evidence>
<dbReference type="PROSITE" id="PS50893">
    <property type="entry name" value="ABC_TRANSPORTER_2"/>
    <property type="match status" value="1"/>
</dbReference>
<name>A0A212LG59_9HYPH</name>
<dbReference type="SMART" id="SM00382">
    <property type="entry name" value="AAA"/>
    <property type="match status" value="1"/>
</dbReference>
<keyword evidence="1" id="KW-0547">Nucleotide-binding</keyword>
<dbReference type="SUPFAM" id="SSF52540">
    <property type="entry name" value="P-loop containing nucleoside triphosphate hydrolases"/>
    <property type="match status" value="1"/>
</dbReference>
<feature type="domain" description="ABC transporter" evidence="3">
    <location>
        <begin position="6"/>
        <end position="248"/>
    </location>
</feature>
<dbReference type="PANTHER" id="PTHR43790:SF8">
    <property type="entry name" value="SUGAR ABC TRANSPORTER ATP-BINDING PROTEIN"/>
    <property type="match status" value="1"/>
</dbReference>
<dbReference type="PANTHER" id="PTHR43790">
    <property type="entry name" value="CARBOHYDRATE TRANSPORT ATP-BINDING PROTEIN MG119-RELATED"/>
    <property type="match status" value="1"/>
</dbReference>
<proteinExistence type="predicted"/>
<evidence type="ECO:0000259" key="3">
    <source>
        <dbReference type="PROSITE" id="PS50893"/>
    </source>
</evidence>
<organism evidence="4">
    <name type="scientific">uncultured Pleomorphomonas sp</name>
    <dbReference type="NCBI Taxonomy" id="442121"/>
    <lineage>
        <taxon>Bacteria</taxon>
        <taxon>Pseudomonadati</taxon>
        <taxon>Pseudomonadota</taxon>
        <taxon>Alphaproteobacteria</taxon>
        <taxon>Hyphomicrobiales</taxon>
        <taxon>Pleomorphomonadaceae</taxon>
        <taxon>Pleomorphomonas</taxon>
        <taxon>environmental samples</taxon>
    </lineage>
</organism>
<gene>
    <name evidence="4" type="ORF">KL86PLE_40173</name>
</gene>
<dbReference type="AlphaFoldDB" id="A0A212LG59"/>
<dbReference type="CDD" id="cd03216">
    <property type="entry name" value="ABC_Carb_Monos_I"/>
    <property type="match status" value="1"/>
</dbReference>